<dbReference type="EMBL" id="SACM01000005">
    <property type="protein sequence ID" value="RVT82891.1"/>
    <property type="molecule type" value="Genomic_DNA"/>
</dbReference>
<dbReference type="Proteomes" id="UP000288587">
    <property type="component" value="Unassembled WGS sequence"/>
</dbReference>
<reference evidence="1 2" key="1">
    <citation type="submission" date="2019-01" db="EMBL/GenBank/DDBJ databases">
        <authorList>
            <person name="Chen W.-M."/>
        </authorList>
    </citation>
    <scope>NUCLEOTIDE SEQUENCE [LARGE SCALE GENOMIC DNA]</scope>
    <source>
        <strain evidence="1 2">CCP-18</strain>
    </source>
</reference>
<sequence length="128" mass="14200">MQVLRSHRQPWVWLAIVAVLALALMPSLARAWVSAQAAHGGDWVELCTAEGTRWVQLRDGEPVQQFAMPDACDFCQLQSQLPMLPVADLNWALPPVMAEAPPLFWQAPRLLSVWRSASSRGPPTFALT</sequence>
<dbReference type="Pfam" id="PF11162">
    <property type="entry name" value="DUF2946"/>
    <property type="match status" value="1"/>
</dbReference>
<name>A0A437LBV3_9BURK</name>
<gene>
    <name evidence="1" type="ORF">EOD73_15090</name>
</gene>
<dbReference type="RefSeq" id="WP_127683872.1">
    <property type="nucleotide sequence ID" value="NZ_SACM01000005.1"/>
</dbReference>
<comment type="caution">
    <text evidence="1">The sequence shown here is derived from an EMBL/GenBank/DDBJ whole genome shotgun (WGS) entry which is preliminary data.</text>
</comment>
<accession>A0A437LBV3</accession>
<dbReference type="InterPro" id="IPR021333">
    <property type="entry name" value="DUF2946"/>
</dbReference>
<dbReference type="OrthoDB" id="8856151at2"/>
<dbReference type="AlphaFoldDB" id="A0A437LBV3"/>
<keyword evidence="2" id="KW-1185">Reference proteome</keyword>
<evidence type="ECO:0000313" key="1">
    <source>
        <dbReference type="EMBL" id="RVT82891.1"/>
    </source>
</evidence>
<organism evidence="1 2">
    <name type="scientific">Inhella crocodyli</name>
    <dbReference type="NCBI Taxonomy" id="2499851"/>
    <lineage>
        <taxon>Bacteria</taxon>
        <taxon>Pseudomonadati</taxon>
        <taxon>Pseudomonadota</taxon>
        <taxon>Betaproteobacteria</taxon>
        <taxon>Burkholderiales</taxon>
        <taxon>Sphaerotilaceae</taxon>
        <taxon>Inhella</taxon>
    </lineage>
</organism>
<proteinExistence type="predicted"/>
<evidence type="ECO:0000313" key="2">
    <source>
        <dbReference type="Proteomes" id="UP000288587"/>
    </source>
</evidence>
<protein>
    <submittedName>
        <fullName evidence="1">DUF2946 domain-containing protein</fullName>
    </submittedName>
</protein>